<gene>
    <name evidence="1" type="ORF">AABB28_12130</name>
</gene>
<organism evidence="1 2">
    <name type="scientific">Yoonia algicola</name>
    <dbReference type="NCBI Taxonomy" id="3137368"/>
    <lineage>
        <taxon>Bacteria</taxon>
        <taxon>Pseudomonadati</taxon>
        <taxon>Pseudomonadota</taxon>
        <taxon>Alphaproteobacteria</taxon>
        <taxon>Rhodobacterales</taxon>
        <taxon>Paracoccaceae</taxon>
        <taxon>Yoonia</taxon>
    </lineage>
</organism>
<evidence type="ECO:0000313" key="2">
    <source>
        <dbReference type="Proteomes" id="UP001451782"/>
    </source>
</evidence>
<dbReference type="KEGG" id="yag:AABB28_12130"/>
<accession>A0AAN0LZY3</accession>
<evidence type="ECO:0000313" key="1">
    <source>
        <dbReference type="EMBL" id="WZU62631.1"/>
    </source>
</evidence>
<sequence length="89" mass="10259">MENSKFVAQRLAEMYAEEFGGKPSGRYRISRKLLAELVERRRLYPEDITEIARALFEKGFVLIDMESFFVVMSANAFVNYRRAGKSAAN</sequence>
<protein>
    <submittedName>
        <fullName evidence="1">Uncharacterized protein</fullName>
    </submittedName>
</protein>
<keyword evidence="2" id="KW-1185">Reference proteome</keyword>
<name>A0AAN0LZY3_9RHOB</name>
<dbReference type="RefSeq" id="WP_342069034.1">
    <property type="nucleotide sequence ID" value="NZ_CP151762.1"/>
</dbReference>
<reference evidence="1 2" key="1">
    <citation type="submission" date="2024-04" db="EMBL/GenBank/DDBJ databases">
        <title>Phylogenomic analyses of a clade within the roseobacter group suggest taxonomic reassignments of species of the genera Aestuariivita, Citreicella, Loktanella, Nautella, Pelagibaca, Ruegeria, Thalassobius, Thiobacimonas and Tropicibacter, and the proposal o.</title>
        <authorList>
            <person name="Jeon C.O."/>
        </authorList>
    </citation>
    <scope>NUCLEOTIDE SEQUENCE [LARGE SCALE GENOMIC DNA]</scope>
    <source>
        <strain evidence="1 2">G8-12</strain>
    </source>
</reference>
<dbReference type="AlphaFoldDB" id="A0AAN0LZY3"/>
<dbReference type="Proteomes" id="UP001451782">
    <property type="component" value="Chromosome"/>
</dbReference>
<dbReference type="EMBL" id="CP151762">
    <property type="protein sequence ID" value="WZU62631.1"/>
    <property type="molecule type" value="Genomic_DNA"/>
</dbReference>
<proteinExistence type="predicted"/>